<name>A0A1G5QS37_9GAMM</name>
<dbReference type="SUPFAM" id="SSF53335">
    <property type="entry name" value="S-adenosyl-L-methionine-dependent methyltransferases"/>
    <property type="match status" value="1"/>
</dbReference>
<comment type="function">
    <text evidence="6">Specifically methylates the N7 position of guanine in position 527 of 16S rRNA.</text>
</comment>
<feature type="binding site" evidence="6">
    <location>
        <position position="83"/>
    </location>
    <ligand>
        <name>S-adenosyl-L-methionine</name>
        <dbReference type="ChEBI" id="CHEBI:59789"/>
    </ligand>
</feature>
<dbReference type="Pfam" id="PF02527">
    <property type="entry name" value="GidB"/>
    <property type="match status" value="1"/>
</dbReference>
<dbReference type="EMBL" id="FMWD01000008">
    <property type="protein sequence ID" value="SCZ64360.1"/>
    <property type="molecule type" value="Genomic_DNA"/>
</dbReference>
<evidence type="ECO:0000256" key="2">
    <source>
        <dbReference type="ARBA" id="ARBA00022552"/>
    </source>
</evidence>
<dbReference type="NCBIfam" id="TIGR00138">
    <property type="entry name" value="rsmG_gidB"/>
    <property type="match status" value="1"/>
</dbReference>
<keyword evidence="5 6" id="KW-0949">S-adenosyl-L-methionine</keyword>
<dbReference type="InterPro" id="IPR029063">
    <property type="entry name" value="SAM-dependent_MTases_sf"/>
</dbReference>
<accession>A0A1G5QS37</accession>
<evidence type="ECO:0000256" key="4">
    <source>
        <dbReference type="ARBA" id="ARBA00022679"/>
    </source>
</evidence>
<dbReference type="EC" id="2.1.1.170" evidence="6"/>
<evidence type="ECO:0000256" key="6">
    <source>
        <dbReference type="HAMAP-Rule" id="MF_00074"/>
    </source>
</evidence>
<reference evidence="7 8" key="1">
    <citation type="submission" date="2016-10" db="EMBL/GenBank/DDBJ databases">
        <authorList>
            <person name="de Groot N.N."/>
        </authorList>
    </citation>
    <scope>NUCLEOTIDE SEQUENCE [LARGE SCALE GENOMIC DNA]</scope>
    <source>
        <strain evidence="7 8">HLD2</strain>
    </source>
</reference>
<evidence type="ECO:0000256" key="3">
    <source>
        <dbReference type="ARBA" id="ARBA00022603"/>
    </source>
</evidence>
<comment type="catalytic activity">
    <reaction evidence="6">
        <text>guanosine(527) in 16S rRNA + S-adenosyl-L-methionine = N(7)-methylguanosine(527) in 16S rRNA + S-adenosyl-L-homocysteine</text>
        <dbReference type="Rhea" id="RHEA:42732"/>
        <dbReference type="Rhea" id="RHEA-COMP:10209"/>
        <dbReference type="Rhea" id="RHEA-COMP:10210"/>
        <dbReference type="ChEBI" id="CHEBI:57856"/>
        <dbReference type="ChEBI" id="CHEBI:59789"/>
        <dbReference type="ChEBI" id="CHEBI:74269"/>
        <dbReference type="ChEBI" id="CHEBI:74480"/>
        <dbReference type="EC" id="2.1.1.170"/>
    </reaction>
</comment>
<dbReference type="STRING" id="415747.SAMN03097708_02616"/>
<evidence type="ECO:0000256" key="1">
    <source>
        <dbReference type="ARBA" id="ARBA00022490"/>
    </source>
</evidence>
<dbReference type="InterPro" id="IPR003682">
    <property type="entry name" value="rRNA_ssu_MeTfrase_G"/>
</dbReference>
<evidence type="ECO:0000313" key="8">
    <source>
        <dbReference type="Proteomes" id="UP000199648"/>
    </source>
</evidence>
<keyword evidence="1 6" id="KW-0963">Cytoplasm</keyword>
<organism evidence="7 8">
    <name type="scientific">Thiohalomonas denitrificans</name>
    <dbReference type="NCBI Taxonomy" id="415747"/>
    <lineage>
        <taxon>Bacteria</taxon>
        <taxon>Pseudomonadati</taxon>
        <taxon>Pseudomonadota</taxon>
        <taxon>Gammaproteobacteria</taxon>
        <taxon>Thiohalomonadales</taxon>
        <taxon>Thiohalomonadaceae</taxon>
        <taxon>Thiohalomonas</taxon>
    </lineage>
</organism>
<keyword evidence="8" id="KW-1185">Reference proteome</keyword>
<feature type="binding site" evidence="6">
    <location>
        <position position="88"/>
    </location>
    <ligand>
        <name>S-adenosyl-L-methionine</name>
        <dbReference type="ChEBI" id="CHEBI:59789"/>
    </ligand>
</feature>
<dbReference type="PANTHER" id="PTHR31760:SF0">
    <property type="entry name" value="S-ADENOSYL-L-METHIONINE-DEPENDENT METHYLTRANSFERASES SUPERFAMILY PROTEIN"/>
    <property type="match status" value="1"/>
</dbReference>
<comment type="caution">
    <text evidence="6">Lacks conserved residue(s) required for the propagation of feature annotation.</text>
</comment>
<dbReference type="PIRSF" id="PIRSF003078">
    <property type="entry name" value="GidB"/>
    <property type="match status" value="1"/>
</dbReference>
<keyword evidence="2 6" id="KW-0698">rRNA processing</keyword>
<dbReference type="Gene3D" id="3.40.50.150">
    <property type="entry name" value="Vaccinia Virus protein VP39"/>
    <property type="match status" value="1"/>
</dbReference>
<sequence>MTLLRQSLDAGLEATGLALSEAQRELLIAYVDLLAKWNRAYNLTAVREPHSMVVRHLLDSLAVAPYLTHGCHPDDALRVIDVGTGPGLPGIPLAVAFPGSSFFLLDTNGKKTRFLTQAKAELGLGNVTVVHSRVETYRPDAPFDVVIARAFASLSEIVSGCSHLLAPRGRVLAMKGARPEAELAALPAGLSAQAIRLRVPGLEQEQRHLIVISS</sequence>
<dbReference type="HAMAP" id="MF_00074">
    <property type="entry name" value="16SrRNA_methyltr_G"/>
    <property type="match status" value="1"/>
</dbReference>
<dbReference type="PANTHER" id="PTHR31760">
    <property type="entry name" value="S-ADENOSYL-L-METHIONINE-DEPENDENT METHYLTRANSFERASES SUPERFAMILY PROTEIN"/>
    <property type="match status" value="1"/>
</dbReference>
<dbReference type="GO" id="GO:0070043">
    <property type="term" value="F:rRNA (guanine-N7-)-methyltransferase activity"/>
    <property type="evidence" value="ECO:0007669"/>
    <property type="project" value="UniProtKB-UniRule"/>
</dbReference>
<comment type="similarity">
    <text evidence="6">Belongs to the methyltransferase superfamily. RNA methyltransferase RsmG family.</text>
</comment>
<dbReference type="GO" id="GO:0005829">
    <property type="term" value="C:cytosol"/>
    <property type="evidence" value="ECO:0007669"/>
    <property type="project" value="TreeGrafter"/>
</dbReference>
<keyword evidence="4 6" id="KW-0808">Transferase</keyword>
<feature type="binding site" evidence="6">
    <location>
        <position position="149"/>
    </location>
    <ligand>
        <name>S-adenosyl-L-methionine</name>
        <dbReference type="ChEBI" id="CHEBI:59789"/>
    </ligand>
</feature>
<feature type="binding site" evidence="6">
    <location>
        <begin position="134"/>
        <end position="135"/>
    </location>
    <ligand>
        <name>S-adenosyl-L-methionine</name>
        <dbReference type="ChEBI" id="CHEBI:59789"/>
    </ligand>
</feature>
<evidence type="ECO:0000256" key="5">
    <source>
        <dbReference type="ARBA" id="ARBA00022691"/>
    </source>
</evidence>
<proteinExistence type="inferred from homology"/>
<dbReference type="CDD" id="cd02440">
    <property type="entry name" value="AdoMet_MTases"/>
    <property type="match status" value="1"/>
</dbReference>
<evidence type="ECO:0000313" key="7">
    <source>
        <dbReference type="EMBL" id="SCZ64360.1"/>
    </source>
</evidence>
<keyword evidence="3 6" id="KW-0489">Methyltransferase</keyword>
<protein>
    <recommendedName>
        <fullName evidence="6">Ribosomal RNA small subunit methyltransferase G</fullName>
        <ecNumber evidence="6">2.1.1.170</ecNumber>
    </recommendedName>
    <alternativeName>
        <fullName evidence="6">16S rRNA 7-methylguanosine methyltransferase</fullName>
        <shortName evidence="6">16S rRNA m7G methyltransferase</shortName>
    </alternativeName>
</protein>
<comment type="subcellular location">
    <subcellularLocation>
        <location evidence="6">Cytoplasm</location>
    </subcellularLocation>
</comment>
<dbReference type="AlphaFoldDB" id="A0A1G5QS37"/>
<gene>
    <name evidence="6" type="primary">rsmG</name>
    <name evidence="7" type="ORF">SAMN03097708_02616</name>
</gene>
<dbReference type="Proteomes" id="UP000199648">
    <property type="component" value="Unassembled WGS sequence"/>
</dbReference>
<dbReference type="OrthoDB" id="9808773at2"/>